<dbReference type="PROSITE" id="PS50263">
    <property type="entry name" value="CN_HYDROLASE"/>
    <property type="match status" value="1"/>
</dbReference>
<dbReference type="Pfam" id="PF00795">
    <property type="entry name" value="CN_hydrolase"/>
    <property type="match status" value="1"/>
</dbReference>
<feature type="region of interest" description="Disordered" evidence="1">
    <location>
        <begin position="406"/>
        <end position="434"/>
    </location>
</feature>
<dbReference type="GO" id="GO:0030163">
    <property type="term" value="P:protein catabolic process"/>
    <property type="evidence" value="ECO:0007669"/>
    <property type="project" value="TreeGrafter"/>
</dbReference>
<feature type="domain" description="CN hydrolase" evidence="2">
    <location>
        <begin position="1"/>
        <end position="283"/>
    </location>
</feature>
<dbReference type="SUPFAM" id="SSF56317">
    <property type="entry name" value="Carbon-nitrogen hydrolase"/>
    <property type="match status" value="1"/>
</dbReference>
<feature type="region of interest" description="Disordered" evidence="1">
    <location>
        <begin position="785"/>
        <end position="858"/>
    </location>
</feature>
<feature type="region of interest" description="Disordered" evidence="1">
    <location>
        <begin position="689"/>
        <end position="768"/>
    </location>
</feature>
<protein>
    <recommendedName>
        <fullName evidence="2">CN hydrolase domain-containing protein</fullName>
    </recommendedName>
</protein>
<comment type="caution">
    <text evidence="3">The sequence shown here is derived from an EMBL/GenBank/DDBJ whole genome shotgun (WGS) entry which is preliminary data.</text>
</comment>
<feature type="compositionally biased region" description="Basic and acidic residues" evidence="1">
    <location>
        <begin position="933"/>
        <end position="959"/>
    </location>
</feature>
<feature type="region of interest" description="Disordered" evidence="1">
    <location>
        <begin position="354"/>
        <end position="381"/>
    </location>
</feature>
<dbReference type="GO" id="GO:0008418">
    <property type="term" value="F:protein-N-terminal asparagine amidohydrolase activity"/>
    <property type="evidence" value="ECO:0007669"/>
    <property type="project" value="InterPro"/>
</dbReference>
<evidence type="ECO:0000256" key="1">
    <source>
        <dbReference type="SAM" id="MobiDB-lite"/>
    </source>
</evidence>
<dbReference type="AlphaFoldDB" id="A0AA39ZGX8"/>
<dbReference type="PANTHER" id="PTHR11750">
    <property type="entry name" value="PROTEIN N-TERMINAL AMIDASE"/>
    <property type="match status" value="1"/>
</dbReference>
<feature type="region of interest" description="Disordered" evidence="1">
    <location>
        <begin position="572"/>
        <end position="604"/>
    </location>
</feature>
<accession>A0AA39ZGX8</accession>
<feature type="region of interest" description="Disordered" evidence="1">
    <location>
        <begin position="897"/>
        <end position="981"/>
    </location>
</feature>
<feature type="compositionally biased region" description="Acidic residues" evidence="1">
    <location>
        <begin position="572"/>
        <end position="584"/>
    </location>
</feature>
<dbReference type="InterPro" id="IPR003010">
    <property type="entry name" value="C-N_Hydrolase"/>
</dbReference>
<name>A0AA39ZGX8_9PEZI</name>
<feature type="compositionally biased region" description="Polar residues" evidence="1">
    <location>
        <begin position="702"/>
        <end position="717"/>
    </location>
</feature>
<evidence type="ECO:0000313" key="4">
    <source>
        <dbReference type="Proteomes" id="UP001174997"/>
    </source>
</evidence>
<feature type="compositionally biased region" description="Polar residues" evidence="1">
    <location>
        <begin position="369"/>
        <end position="378"/>
    </location>
</feature>
<sequence length="1067" mass="118900">MKIACLQFAPQVGDVDNNLNRADAVLNKARLGDLDDLDLLVLPELAFTGYNFKSLQHISPCLERRDSGISSLWARTTALKHDCAVVVGYPEKVDVSARWPASPEHYNSALIVNRDGDTVGNYRKLHLFYTDETWASQGRDGFFRGNVAGLGDVALGICTDINPYELETPWEAFEFGFHVMEAQANVVIVSMAWQSQQDPSQYTRRPNEPDLEALVYWVQRLEPLIRSESEDEIIVVFCNRTGVEDDVMYSGTSAVLGIRGGEVFVYGVLGRGVKELLLVDTDQPPISKLTDASGVEAENPYAEETDVETEPVKRRAQALEIQIPAKEPPKEPPISHPISSRIEVVSATPKSASSARLPWLAPAEPDAQSPGNPRSPTRLQIPITPVRPSAEEFTLIDSAIAEDIAVPTATSSRTPSPDRKAASRPSRLSIPTTPWKFRDKASPYPWQYRDGSQSALFGGGACMTPITPFEVEEGWLGTPIDAKPPNWYWKHDHSLSAVKEAIQEEEEVIPGNSLKPAQRGVGPSALSLEKQKEPLKSQKDASKVRDATPIDTEPPNWYWKHEPVLSSLNEMLQEEPEGEQTETEESPRPKQAAPPKPTSTTVAEDVWVATPIDNDVPDWYWKHEQTLPSLNETVQEEPEEDGSETKQQEPSQAHQPPIQVPLEDIWVATPIDNEVPDWYWKHEQTLPSLNETVQEEPEESLPKTTQSTLSQPATTMSTEEDWISTPIDEDPPEWYWKHEQTLPSLDEAAHEELEPEPSNTLDNHSPDDWAELSSVLASFKIHPKSALSNSSAAQDFAAERPSSPKSRNASRSRRQVYSSMENYDWEQQQLPAPQPQTNNRNTSIPRVQVMGAGGGSVRRPESRLRNVILADEDFSDIEEGEEHSAYRGRKGSAMGVRYRSVSRGRQPGRARGVGVEAERSGSRHRVLLQHQGGLREDISPPRQKHQDMHDHPLQHDSHQQQHKPSIDYTALPNWPFPPSPEDLIKPMGTSSNLSVVSGVTVDDDVNSPETPKMMVGNVGMAISPVGEYEEFEYGYHGEGGGEWDGGNWEGSKRSLMNEEWEGRRGRV</sequence>
<feature type="region of interest" description="Disordered" evidence="1">
    <location>
        <begin position="623"/>
        <end position="658"/>
    </location>
</feature>
<evidence type="ECO:0000259" key="2">
    <source>
        <dbReference type="PROSITE" id="PS50263"/>
    </source>
</evidence>
<evidence type="ECO:0000313" key="3">
    <source>
        <dbReference type="EMBL" id="KAK0670838.1"/>
    </source>
</evidence>
<keyword evidence="4" id="KW-1185">Reference proteome</keyword>
<gene>
    <name evidence="3" type="ORF">QBC41DRAFT_363732</name>
</gene>
<organism evidence="3 4">
    <name type="scientific">Cercophora samala</name>
    <dbReference type="NCBI Taxonomy" id="330535"/>
    <lineage>
        <taxon>Eukaryota</taxon>
        <taxon>Fungi</taxon>
        <taxon>Dikarya</taxon>
        <taxon>Ascomycota</taxon>
        <taxon>Pezizomycotina</taxon>
        <taxon>Sordariomycetes</taxon>
        <taxon>Sordariomycetidae</taxon>
        <taxon>Sordariales</taxon>
        <taxon>Lasiosphaeriaceae</taxon>
        <taxon>Cercophora</taxon>
    </lineage>
</organism>
<feature type="compositionally biased region" description="Basic and acidic residues" evidence="1">
    <location>
        <begin position="529"/>
        <end position="548"/>
    </location>
</feature>
<dbReference type="GO" id="GO:0070773">
    <property type="term" value="F:protein-N-terminal glutamine amidohydrolase activity"/>
    <property type="evidence" value="ECO:0007669"/>
    <property type="project" value="InterPro"/>
</dbReference>
<dbReference type="InterPro" id="IPR036526">
    <property type="entry name" value="C-N_Hydrolase_sf"/>
</dbReference>
<dbReference type="Proteomes" id="UP001174997">
    <property type="component" value="Unassembled WGS sequence"/>
</dbReference>
<feature type="compositionally biased region" description="Acidic residues" evidence="1">
    <location>
        <begin position="718"/>
        <end position="732"/>
    </location>
</feature>
<dbReference type="Gene3D" id="3.60.110.10">
    <property type="entry name" value="Carbon-nitrogen hydrolase"/>
    <property type="match status" value="1"/>
</dbReference>
<dbReference type="PANTHER" id="PTHR11750:SF26">
    <property type="entry name" value="PROTEIN N-TERMINAL AMIDASE"/>
    <property type="match status" value="1"/>
</dbReference>
<feature type="region of interest" description="Disordered" evidence="1">
    <location>
        <begin position="508"/>
        <end position="559"/>
    </location>
</feature>
<dbReference type="InterPro" id="IPR039703">
    <property type="entry name" value="Nta1"/>
</dbReference>
<feature type="compositionally biased region" description="Polar residues" evidence="1">
    <location>
        <begin position="815"/>
        <end position="845"/>
    </location>
</feature>
<dbReference type="EMBL" id="JAULSY010000027">
    <property type="protein sequence ID" value="KAK0670838.1"/>
    <property type="molecule type" value="Genomic_DNA"/>
</dbReference>
<reference evidence="3" key="1">
    <citation type="submission" date="2023-06" db="EMBL/GenBank/DDBJ databases">
        <title>Genome-scale phylogeny and comparative genomics of the fungal order Sordariales.</title>
        <authorList>
            <consortium name="Lawrence Berkeley National Laboratory"/>
            <person name="Hensen N."/>
            <person name="Bonometti L."/>
            <person name="Westerberg I."/>
            <person name="Brannstrom I.O."/>
            <person name="Guillou S."/>
            <person name="Cros-Aarteil S."/>
            <person name="Calhoun S."/>
            <person name="Haridas S."/>
            <person name="Kuo A."/>
            <person name="Mondo S."/>
            <person name="Pangilinan J."/>
            <person name="Riley R."/>
            <person name="Labutti K."/>
            <person name="Andreopoulos B."/>
            <person name="Lipzen A."/>
            <person name="Chen C."/>
            <person name="Yanf M."/>
            <person name="Daum C."/>
            <person name="Ng V."/>
            <person name="Clum A."/>
            <person name="Steindorff A."/>
            <person name="Ohm R."/>
            <person name="Martin F."/>
            <person name="Silar P."/>
            <person name="Natvig D."/>
            <person name="Lalanne C."/>
            <person name="Gautier V."/>
            <person name="Ament-Velasquez S.L."/>
            <person name="Kruys A."/>
            <person name="Hutchinson M.I."/>
            <person name="Powell A.J."/>
            <person name="Barry K."/>
            <person name="Miller A.N."/>
            <person name="Grigoriev I.V."/>
            <person name="Debuchy R."/>
            <person name="Gladieux P."/>
            <person name="Thoren M.H."/>
            <person name="Johannesson H."/>
        </authorList>
    </citation>
    <scope>NUCLEOTIDE SEQUENCE</scope>
    <source>
        <strain evidence="3">CBS 307.81</strain>
    </source>
</reference>
<proteinExistence type="predicted"/>